<dbReference type="SUPFAM" id="SSF48008">
    <property type="entry name" value="GntR ligand-binding domain-like"/>
    <property type="match status" value="1"/>
</dbReference>
<accession>A0ABS9TVL0</accession>
<keyword evidence="3" id="KW-0804">Transcription</keyword>
<evidence type="ECO:0000313" key="6">
    <source>
        <dbReference type="Proteomes" id="UP001299970"/>
    </source>
</evidence>
<name>A0ABS9TVL0_9PSEU</name>
<organism evidence="5 6">
    <name type="scientific">Pseudonocardia alaniniphila</name>
    <dbReference type="NCBI Taxonomy" id="75291"/>
    <lineage>
        <taxon>Bacteria</taxon>
        <taxon>Bacillati</taxon>
        <taxon>Actinomycetota</taxon>
        <taxon>Actinomycetes</taxon>
        <taxon>Pseudonocardiales</taxon>
        <taxon>Pseudonocardiaceae</taxon>
        <taxon>Pseudonocardia</taxon>
    </lineage>
</organism>
<keyword evidence="2" id="KW-0238">DNA-binding</keyword>
<feature type="domain" description="GntR C-terminal" evidence="4">
    <location>
        <begin position="1"/>
        <end position="53"/>
    </location>
</feature>
<dbReference type="InterPro" id="IPR011711">
    <property type="entry name" value="GntR_C"/>
</dbReference>
<keyword evidence="1" id="KW-0805">Transcription regulation</keyword>
<dbReference type="Proteomes" id="UP001299970">
    <property type="component" value="Unassembled WGS sequence"/>
</dbReference>
<dbReference type="InterPro" id="IPR008920">
    <property type="entry name" value="TF_FadR/GntR_C"/>
</dbReference>
<sequence length="68" mass="7893">MIEGIHELLRDRRERSLRAPDGMQQSLDGHHRILDAMCRHDEEAAREAMHGHLLDVQRLSLQSVERLG</sequence>
<evidence type="ECO:0000313" key="5">
    <source>
        <dbReference type="EMBL" id="MCH6172403.1"/>
    </source>
</evidence>
<evidence type="ECO:0000259" key="4">
    <source>
        <dbReference type="Pfam" id="PF07729"/>
    </source>
</evidence>
<dbReference type="Pfam" id="PF07729">
    <property type="entry name" value="FCD"/>
    <property type="match status" value="1"/>
</dbReference>
<gene>
    <name evidence="5" type="ORF">MMF94_42610</name>
</gene>
<dbReference type="EMBL" id="JAKXMK010000071">
    <property type="protein sequence ID" value="MCH6172403.1"/>
    <property type="molecule type" value="Genomic_DNA"/>
</dbReference>
<keyword evidence="6" id="KW-1185">Reference proteome</keyword>
<evidence type="ECO:0000256" key="3">
    <source>
        <dbReference type="ARBA" id="ARBA00023163"/>
    </source>
</evidence>
<evidence type="ECO:0000256" key="2">
    <source>
        <dbReference type="ARBA" id="ARBA00023125"/>
    </source>
</evidence>
<reference evidence="5 6" key="1">
    <citation type="submission" date="2022-03" db="EMBL/GenBank/DDBJ databases">
        <title>Pseudonocardia alaer sp. nov., a novel actinomycete isolated from reed forest soil.</title>
        <authorList>
            <person name="Wang L."/>
        </authorList>
    </citation>
    <scope>NUCLEOTIDE SEQUENCE [LARGE SCALE GENOMIC DNA]</scope>
    <source>
        <strain evidence="5 6">Y-16303</strain>
    </source>
</reference>
<dbReference type="Gene3D" id="1.20.120.530">
    <property type="entry name" value="GntR ligand-binding domain-like"/>
    <property type="match status" value="1"/>
</dbReference>
<proteinExistence type="predicted"/>
<comment type="caution">
    <text evidence="5">The sequence shown here is derived from an EMBL/GenBank/DDBJ whole genome shotgun (WGS) entry which is preliminary data.</text>
</comment>
<evidence type="ECO:0000256" key="1">
    <source>
        <dbReference type="ARBA" id="ARBA00023015"/>
    </source>
</evidence>
<protein>
    <submittedName>
        <fullName evidence="5">FCD domain-containing protein</fullName>
    </submittedName>
</protein>